<keyword evidence="4" id="KW-1185">Reference proteome</keyword>
<dbReference type="EMBL" id="LUUI01000091">
    <property type="protein sequence ID" value="OAI17059.1"/>
    <property type="molecule type" value="Genomic_DNA"/>
</dbReference>
<dbReference type="SUPFAM" id="SSF160935">
    <property type="entry name" value="VPA0735-like"/>
    <property type="match status" value="1"/>
</dbReference>
<dbReference type="PANTHER" id="PTHR36509:SF2">
    <property type="entry name" value="BLL3101 PROTEIN"/>
    <property type="match status" value="1"/>
</dbReference>
<dbReference type="InterPro" id="IPR037050">
    <property type="entry name" value="DUF1254_sf"/>
</dbReference>
<evidence type="ECO:0000259" key="2">
    <source>
        <dbReference type="Pfam" id="PF06863"/>
    </source>
</evidence>
<organism evidence="3 4">
    <name type="scientific">Methylomonas lenta</name>
    <dbReference type="NCBI Taxonomy" id="980561"/>
    <lineage>
        <taxon>Bacteria</taxon>
        <taxon>Pseudomonadati</taxon>
        <taxon>Pseudomonadota</taxon>
        <taxon>Gammaproteobacteria</taxon>
        <taxon>Methylococcales</taxon>
        <taxon>Methylococcaceae</taxon>
        <taxon>Methylomonas</taxon>
    </lineage>
</organism>
<proteinExistence type="predicted"/>
<name>A0A177NIL5_9GAMM</name>
<dbReference type="Proteomes" id="UP000078476">
    <property type="component" value="Unassembled WGS sequence"/>
</dbReference>
<comment type="caution">
    <text evidence="3">The sequence shown here is derived from an EMBL/GenBank/DDBJ whole genome shotgun (WGS) entry which is preliminary data.</text>
</comment>
<dbReference type="PANTHER" id="PTHR36509">
    <property type="entry name" value="BLL3101 PROTEIN"/>
    <property type="match status" value="1"/>
</dbReference>
<dbReference type="Gene3D" id="2.60.40.1610">
    <property type="entry name" value="Domain of unknown function DUF1254"/>
    <property type="match status" value="1"/>
</dbReference>
<dbReference type="InterPro" id="IPR037049">
    <property type="entry name" value="DUF1214_C_sf"/>
</dbReference>
<accession>A0A177NIL5</accession>
<feature type="domain" description="DUF1254" evidence="2">
    <location>
        <begin position="69"/>
        <end position="198"/>
    </location>
</feature>
<evidence type="ECO:0008006" key="5">
    <source>
        <dbReference type="Google" id="ProtNLM"/>
    </source>
</evidence>
<evidence type="ECO:0000259" key="1">
    <source>
        <dbReference type="Pfam" id="PF06742"/>
    </source>
</evidence>
<dbReference type="AlphaFoldDB" id="A0A177NIL5"/>
<feature type="domain" description="DUF1214" evidence="1">
    <location>
        <begin position="342"/>
        <end position="452"/>
    </location>
</feature>
<gene>
    <name evidence="3" type="ORF">A1359_00195</name>
</gene>
<dbReference type="InterPro" id="IPR010679">
    <property type="entry name" value="DUF1254"/>
</dbReference>
<evidence type="ECO:0000313" key="3">
    <source>
        <dbReference type="EMBL" id="OAI17059.1"/>
    </source>
</evidence>
<dbReference type="InterPro" id="IPR010621">
    <property type="entry name" value="DUF1214"/>
</dbReference>
<evidence type="ECO:0000313" key="4">
    <source>
        <dbReference type="Proteomes" id="UP000078476"/>
    </source>
</evidence>
<protein>
    <recommendedName>
        <fullName evidence="5">DUF1254 domain-containing protein</fullName>
    </recommendedName>
</protein>
<sequence>MALTITLVSGCATVSEQKSATTQLPLTPVEAKKIAMDAYIFGYSLITTEVTRVQMTNVAKVEDFHGPMGQFINIKRYPPADFRGVSAPNADTLYSLAWVDLSEPQVFSQPDMGNRYFLMPMYNLWMTDFDSPGTRTTGGKAANYLLTGPGWEGTVPAGMTQIKSATKKMLILGRTYADGSEQDYEIVNALQAQLKITPLSSWGKPYSYPVAKVDSNPGFSMTAKPQEVILGMDAATYFNKLADLMCHDAPPAAEDAPMLARMAKLGIAPCQSFDLVKLDPAVQAELKDLPQIALDYIGANKAAMGTELNGWLFTKDLGVYGTNYLKRALVAAFGWPANVEKDAVYPYTEVDSSGEKLNGKNNYTLTFAKGQTPPVDGFWSITMYMIDQGWWFVPNRLNKFTVSPRNKLKYNADGSLTLYFQQQSPGKGKEANWLPAPAGDFLPMIRMYWPKENTPSILNGTWNIPSVMKVDAPKMQALSNSGQ</sequence>
<dbReference type="Pfam" id="PF06863">
    <property type="entry name" value="DUF1254"/>
    <property type="match status" value="1"/>
</dbReference>
<dbReference type="STRING" id="980561.A1359_00195"/>
<dbReference type="Pfam" id="PF06742">
    <property type="entry name" value="DUF1214"/>
    <property type="match status" value="1"/>
</dbReference>
<reference evidence="3 4" key="1">
    <citation type="submission" date="2016-03" db="EMBL/GenBank/DDBJ databases">
        <authorList>
            <person name="Ploux O."/>
        </authorList>
    </citation>
    <scope>NUCLEOTIDE SEQUENCE [LARGE SCALE GENOMIC DNA]</scope>
    <source>
        <strain evidence="3 4">R-45370</strain>
    </source>
</reference>
<dbReference type="Gene3D" id="2.60.120.600">
    <property type="entry name" value="Domain of unknown function DUF1214, C-terminal domain"/>
    <property type="match status" value="1"/>
</dbReference>
<dbReference type="OrthoDB" id="9777345at2"/>